<keyword evidence="10" id="KW-1185">Reference proteome</keyword>
<dbReference type="CDD" id="cd00082">
    <property type="entry name" value="HisKA"/>
    <property type="match status" value="1"/>
</dbReference>
<dbReference type="Gene3D" id="3.30.565.10">
    <property type="entry name" value="Histidine kinase-like ATPase, C-terminal domain"/>
    <property type="match status" value="1"/>
</dbReference>
<dbReference type="Pfam" id="PF00512">
    <property type="entry name" value="HisKA"/>
    <property type="match status" value="1"/>
</dbReference>
<keyword evidence="5 9" id="KW-0418">Kinase</keyword>
<evidence type="ECO:0000259" key="8">
    <source>
        <dbReference type="PROSITE" id="PS50109"/>
    </source>
</evidence>
<organism evidence="9 10">
    <name type="scientific">Cellulophaga geojensis KL-A</name>
    <dbReference type="NCBI Taxonomy" id="1328323"/>
    <lineage>
        <taxon>Bacteria</taxon>
        <taxon>Pseudomonadati</taxon>
        <taxon>Bacteroidota</taxon>
        <taxon>Flavobacteriia</taxon>
        <taxon>Flavobacteriales</taxon>
        <taxon>Flavobacteriaceae</taxon>
        <taxon>Cellulophaga</taxon>
    </lineage>
</organism>
<feature type="transmembrane region" description="Helical" evidence="7">
    <location>
        <begin position="34"/>
        <end position="59"/>
    </location>
</feature>
<dbReference type="SUPFAM" id="SSF47384">
    <property type="entry name" value="Homodimeric domain of signal transducing histidine kinase"/>
    <property type="match status" value="1"/>
</dbReference>
<keyword evidence="4" id="KW-0808">Transferase</keyword>
<dbReference type="InterPro" id="IPR036097">
    <property type="entry name" value="HisK_dim/P_sf"/>
</dbReference>
<dbReference type="Proteomes" id="UP000019275">
    <property type="component" value="Unassembled WGS sequence"/>
</dbReference>
<evidence type="ECO:0000256" key="7">
    <source>
        <dbReference type="SAM" id="Phobius"/>
    </source>
</evidence>
<comment type="caution">
    <text evidence="9">The sequence shown here is derived from an EMBL/GenBank/DDBJ whole genome shotgun (WGS) entry which is preliminary data.</text>
</comment>
<proteinExistence type="predicted"/>
<evidence type="ECO:0000256" key="2">
    <source>
        <dbReference type="ARBA" id="ARBA00012438"/>
    </source>
</evidence>
<dbReference type="InterPro" id="IPR004358">
    <property type="entry name" value="Sig_transdc_His_kin-like_C"/>
</dbReference>
<protein>
    <recommendedName>
        <fullName evidence="2">histidine kinase</fullName>
        <ecNumber evidence="2">2.7.13.3</ecNumber>
    </recommendedName>
</protein>
<dbReference type="Pfam" id="PF20969">
    <property type="entry name" value="MASE11"/>
    <property type="match status" value="1"/>
</dbReference>
<dbReference type="RefSeq" id="WP_013620907.1">
    <property type="nucleotide sequence ID" value="NZ_ARZX01000003.1"/>
</dbReference>
<accession>A0ABN0RRR1</accession>
<feature type="transmembrane region" description="Helical" evidence="7">
    <location>
        <begin position="138"/>
        <end position="160"/>
    </location>
</feature>
<dbReference type="PRINTS" id="PR00344">
    <property type="entry name" value="BCTRLSENSOR"/>
</dbReference>
<keyword evidence="6" id="KW-0902">Two-component regulatory system</keyword>
<feature type="domain" description="Histidine kinase" evidence="8">
    <location>
        <begin position="237"/>
        <end position="452"/>
    </location>
</feature>
<feature type="transmembrane region" description="Helical" evidence="7">
    <location>
        <begin position="172"/>
        <end position="193"/>
    </location>
</feature>
<dbReference type="InterPro" id="IPR003594">
    <property type="entry name" value="HATPase_dom"/>
</dbReference>
<dbReference type="InterPro" id="IPR036890">
    <property type="entry name" value="HATPase_C_sf"/>
</dbReference>
<dbReference type="InterPro" id="IPR048437">
    <property type="entry name" value="MASE11"/>
</dbReference>
<evidence type="ECO:0000313" key="9">
    <source>
        <dbReference type="EMBL" id="EWH14568.1"/>
    </source>
</evidence>
<sequence>MQKLWFRYRKWYINYIEFEITNTNKGLEYFRDKLFISILLLVNFFGVLAYIPSVIVAYINFEMKLVLINTLAVSVLLFVVFNRSLSLNLKKHIFSGNLLILSTLLFINNGLSGNGALILLMTTSAVTLYSGKKAGFFAFGYAVLMYACVLIFTKLGYYNFVHTTGYNFTEYVIISLNNLLFNLILVFSISFLITQLHKALLNENKLQKELIVKHNNAVAARNKAEQSEQLKSAFLANISHEIGTPMYSILGTTDLLKDYNTEDNGYQKSLQLIEENGNKLLDIIADIVNISKVESGLMPITPTAFNVKTCVEEIYTKLKTEVVEKDIDFTLTNLISTNESLIYTDKEKVEAVLNHLVKNAIKYTEKGSINIKCHLPEEGIVAFEVKDTGIGIPKDKFRSIFKAFYQVDTDQKNALHGSGVGLAISKAYTEMLGGKLSLKNNQDSGSTFGFTICTHWQCPEKKKNLKPAHNQKIKKVLL</sequence>
<dbReference type="InterPro" id="IPR050736">
    <property type="entry name" value="Sensor_HK_Regulatory"/>
</dbReference>
<name>A0ABN0RRR1_9FLAO</name>
<dbReference type="Gene3D" id="1.10.287.130">
    <property type="match status" value="1"/>
</dbReference>
<dbReference type="PANTHER" id="PTHR43711:SF1">
    <property type="entry name" value="HISTIDINE KINASE 1"/>
    <property type="match status" value="1"/>
</dbReference>
<evidence type="ECO:0000256" key="1">
    <source>
        <dbReference type="ARBA" id="ARBA00000085"/>
    </source>
</evidence>
<comment type="catalytic activity">
    <reaction evidence="1">
        <text>ATP + protein L-histidine = ADP + protein N-phospho-L-histidine.</text>
        <dbReference type="EC" id="2.7.13.3"/>
    </reaction>
</comment>
<dbReference type="InterPro" id="IPR005467">
    <property type="entry name" value="His_kinase_dom"/>
</dbReference>
<keyword evidence="3" id="KW-0597">Phosphoprotein</keyword>
<evidence type="ECO:0000256" key="4">
    <source>
        <dbReference type="ARBA" id="ARBA00022679"/>
    </source>
</evidence>
<evidence type="ECO:0000256" key="3">
    <source>
        <dbReference type="ARBA" id="ARBA00022553"/>
    </source>
</evidence>
<keyword evidence="7" id="KW-0472">Membrane</keyword>
<keyword evidence="7" id="KW-1133">Transmembrane helix</keyword>
<dbReference type="InterPro" id="IPR003661">
    <property type="entry name" value="HisK_dim/P_dom"/>
</dbReference>
<dbReference type="SMART" id="SM00388">
    <property type="entry name" value="HisKA"/>
    <property type="match status" value="1"/>
</dbReference>
<dbReference type="PANTHER" id="PTHR43711">
    <property type="entry name" value="TWO-COMPONENT HISTIDINE KINASE"/>
    <property type="match status" value="1"/>
</dbReference>
<evidence type="ECO:0000256" key="6">
    <source>
        <dbReference type="ARBA" id="ARBA00023012"/>
    </source>
</evidence>
<dbReference type="PROSITE" id="PS50109">
    <property type="entry name" value="HIS_KIN"/>
    <property type="match status" value="1"/>
</dbReference>
<dbReference type="EMBL" id="ARZX01000003">
    <property type="protein sequence ID" value="EWH14568.1"/>
    <property type="molecule type" value="Genomic_DNA"/>
</dbReference>
<dbReference type="SUPFAM" id="SSF55874">
    <property type="entry name" value="ATPase domain of HSP90 chaperone/DNA topoisomerase II/histidine kinase"/>
    <property type="match status" value="1"/>
</dbReference>
<gene>
    <name evidence="9" type="ORF">KLA_04352</name>
</gene>
<evidence type="ECO:0000313" key="10">
    <source>
        <dbReference type="Proteomes" id="UP000019275"/>
    </source>
</evidence>
<reference evidence="9 10" key="1">
    <citation type="journal article" date="2014" name="Genome Announc.">
        <title>Draft Genome Sequence of the Carrageenan-Degrading Bacterium Cellulophaga sp. Strain KL-A, Isolated from Decaying Marine Algae.</title>
        <authorList>
            <person name="Shan D."/>
            <person name="Ying J."/>
            <person name="Li X."/>
            <person name="Gao Z."/>
            <person name="Wei G."/>
            <person name="Shao Z."/>
        </authorList>
    </citation>
    <scope>NUCLEOTIDE SEQUENCE [LARGE SCALE GENOMIC DNA]</scope>
    <source>
        <strain evidence="9 10">KL-A</strain>
    </source>
</reference>
<dbReference type="EC" id="2.7.13.3" evidence="2"/>
<dbReference type="SMART" id="SM00387">
    <property type="entry name" value="HATPase_c"/>
    <property type="match status" value="1"/>
</dbReference>
<dbReference type="Pfam" id="PF02518">
    <property type="entry name" value="HATPase_c"/>
    <property type="match status" value="1"/>
</dbReference>
<evidence type="ECO:0000256" key="5">
    <source>
        <dbReference type="ARBA" id="ARBA00022777"/>
    </source>
</evidence>
<keyword evidence="7" id="KW-0812">Transmembrane</keyword>
<dbReference type="GO" id="GO:0016301">
    <property type="term" value="F:kinase activity"/>
    <property type="evidence" value="ECO:0007669"/>
    <property type="project" value="UniProtKB-KW"/>
</dbReference>
<feature type="transmembrane region" description="Helical" evidence="7">
    <location>
        <begin position="65"/>
        <end position="81"/>
    </location>
</feature>